<feature type="coiled-coil region" evidence="8">
    <location>
        <begin position="94"/>
        <end position="128"/>
    </location>
</feature>
<dbReference type="PANTHER" id="PTHR13288">
    <property type="entry name" value="SPLICING FACTOR 45 SPF45"/>
    <property type="match status" value="1"/>
</dbReference>
<evidence type="ECO:0000256" key="5">
    <source>
        <dbReference type="ARBA" id="ARBA00023187"/>
    </source>
</evidence>
<organism evidence="11">
    <name type="scientific">Eubosmina coregoni</name>
    <dbReference type="NCBI Taxonomy" id="186181"/>
    <lineage>
        <taxon>Eukaryota</taxon>
        <taxon>Metazoa</taxon>
        <taxon>Ecdysozoa</taxon>
        <taxon>Arthropoda</taxon>
        <taxon>Crustacea</taxon>
        <taxon>Branchiopoda</taxon>
        <taxon>Diplostraca</taxon>
        <taxon>Cladocera</taxon>
        <taxon>Anomopoda</taxon>
        <taxon>Bosminidae</taxon>
        <taxon>Eubosmina</taxon>
    </lineage>
</organism>
<feature type="domain" description="G-patch" evidence="10">
    <location>
        <begin position="167"/>
        <end position="213"/>
    </location>
</feature>
<dbReference type="Pfam" id="PF00076">
    <property type="entry name" value="RRM_1"/>
    <property type="match status" value="1"/>
</dbReference>
<dbReference type="SUPFAM" id="SSF54928">
    <property type="entry name" value="RNA-binding domain, RBD"/>
    <property type="match status" value="1"/>
</dbReference>
<dbReference type="GO" id="GO:0000380">
    <property type="term" value="P:alternative mRNA splicing, via spliceosome"/>
    <property type="evidence" value="ECO:0007669"/>
    <property type="project" value="TreeGrafter"/>
</dbReference>
<dbReference type="EMBL" id="LR000382">
    <property type="protein sequence ID" value="SVE70001.1"/>
    <property type="molecule type" value="mRNA"/>
</dbReference>
<comment type="function">
    <text evidence="7">Splice factor that binds to the single-stranded 3'AG at the exon/intron border and promotes its utilization in the second catalytic step. Involved in the regulation of alternative splicing and the utilization of cryptic splice sites.</text>
</comment>
<feature type="region of interest" description="Disordered" evidence="9">
    <location>
        <begin position="25"/>
        <end position="48"/>
    </location>
</feature>
<dbReference type="GO" id="GO:0005654">
    <property type="term" value="C:nucleoplasm"/>
    <property type="evidence" value="ECO:0007669"/>
    <property type="project" value="UniProtKB-UniRule"/>
</dbReference>
<comment type="subunit">
    <text evidence="7">Associates with the spliceosome.</text>
</comment>
<proteinExistence type="evidence at transcript level"/>
<keyword evidence="7" id="KW-0747">Spliceosome</keyword>
<dbReference type="InterPro" id="IPR035979">
    <property type="entry name" value="RBD_domain_sf"/>
</dbReference>
<gene>
    <name evidence="11" type="primary">EOG090X0BIL</name>
</gene>
<evidence type="ECO:0000256" key="8">
    <source>
        <dbReference type="SAM" id="Coils"/>
    </source>
</evidence>
<feature type="compositionally biased region" description="Low complexity" evidence="9">
    <location>
        <begin position="29"/>
        <end position="43"/>
    </location>
</feature>
<dbReference type="InterPro" id="IPR000467">
    <property type="entry name" value="G_patch_dom"/>
</dbReference>
<reference evidence="11" key="1">
    <citation type="submission" date="2018-08" db="EMBL/GenBank/DDBJ databases">
        <authorList>
            <person name="Cornetti L."/>
        </authorList>
    </citation>
    <scope>NUCLEOTIDE SEQUENCE</scope>
    <source>
        <strain evidence="11">FI-BAL1-1</strain>
    </source>
</reference>
<dbReference type="SMART" id="SM00361">
    <property type="entry name" value="RRM_1"/>
    <property type="match status" value="1"/>
</dbReference>
<comment type="similarity">
    <text evidence="2">Belongs to the RRM half pint family.</text>
</comment>
<keyword evidence="6 7" id="KW-0539">Nucleus</keyword>
<keyword evidence="3 7" id="KW-0507">mRNA processing</keyword>
<evidence type="ECO:0000256" key="9">
    <source>
        <dbReference type="SAM" id="MobiDB-lite"/>
    </source>
</evidence>
<dbReference type="FunFam" id="3.30.70.330:FF:000382">
    <property type="entry name" value="G-patch domain-containing protein"/>
    <property type="match status" value="1"/>
</dbReference>
<dbReference type="PIRSF" id="PIRSF031066">
    <property type="entry name" value="Splicing_factor_SPF45"/>
    <property type="match status" value="1"/>
</dbReference>
<dbReference type="InterPro" id="IPR003954">
    <property type="entry name" value="RRM_euk-type"/>
</dbReference>
<dbReference type="GO" id="GO:0071011">
    <property type="term" value="C:precatalytic spliceosome"/>
    <property type="evidence" value="ECO:0007669"/>
    <property type="project" value="TreeGrafter"/>
</dbReference>
<accession>A0A4Y7LMZ9</accession>
<sequence length="318" mass="35751">MNSQLQLKKAMITQPKREVVRRMLPINLSSSQNSGNSTTSESSFRNEAALPKQDLESIISTVIQKENKSAFFSGLDWDITCEYNPLHPTDYDKITRERREKRGIEIEIEEAEKKRRILKDEIRDAKSKDRAEDDEIEEPIIKKNSSCAIAPPPSLIQDSSCSTNSSGIGVAAKIMAKYGFKEGQGLGRKEQGIAAALQVERTSKRGGRIINEKEIMPPPPSLLQPPLSKPEQTIAEMMKNPSKVREECQSKYGEVHKVVVVEVPNTLEVDAVRIFVEFKRIESAIKAVVDLNGRFFAGRQVKAGFYDVEKFQLNDLND</sequence>
<evidence type="ECO:0000313" key="11">
    <source>
        <dbReference type="EMBL" id="SVE70001.1"/>
    </source>
</evidence>
<evidence type="ECO:0000256" key="7">
    <source>
        <dbReference type="PIRNR" id="PIRNR031066"/>
    </source>
</evidence>
<dbReference type="AlphaFoldDB" id="A0A4Y7LMZ9"/>
<dbReference type="PANTHER" id="PTHR13288:SF8">
    <property type="entry name" value="SPLICING FACTOR 45"/>
    <property type="match status" value="1"/>
</dbReference>
<comment type="subcellular location">
    <subcellularLocation>
        <location evidence="1 7">Nucleus</location>
    </subcellularLocation>
</comment>
<protein>
    <recommendedName>
        <fullName evidence="7">Splicing factor 45</fullName>
    </recommendedName>
    <alternativeName>
        <fullName evidence="7">RNA-binding motif protein 17</fullName>
    </alternativeName>
</protein>
<keyword evidence="4 7" id="KW-0694">RNA-binding</keyword>
<evidence type="ECO:0000256" key="2">
    <source>
        <dbReference type="ARBA" id="ARBA00005987"/>
    </source>
</evidence>
<evidence type="ECO:0000256" key="3">
    <source>
        <dbReference type="ARBA" id="ARBA00022664"/>
    </source>
</evidence>
<keyword evidence="5 7" id="KW-0508">mRNA splicing</keyword>
<dbReference type="InterPro" id="IPR040052">
    <property type="entry name" value="RBM17"/>
</dbReference>
<evidence type="ECO:0000256" key="6">
    <source>
        <dbReference type="ARBA" id="ARBA00023242"/>
    </source>
</evidence>
<dbReference type="PROSITE" id="PS50174">
    <property type="entry name" value="G_PATCH"/>
    <property type="match status" value="1"/>
</dbReference>
<dbReference type="InterPro" id="IPR012677">
    <property type="entry name" value="Nucleotide-bd_a/b_plait_sf"/>
</dbReference>
<dbReference type="GO" id="GO:0045292">
    <property type="term" value="P:mRNA cis splicing, via spliceosome"/>
    <property type="evidence" value="ECO:0007669"/>
    <property type="project" value="UniProtKB-UniRule"/>
</dbReference>
<name>A0A4Y7LMZ9_9CRUS</name>
<evidence type="ECO:0000256" key="4">
    <source>
        <dbReference type="ARBA" id="ARBA00022884"/>
    </source>
</evidence>
<keyword evidence="8" id="KW-0175">Coiled coil</keyword>
<dbReference type="GO" id="GO:0003723">
    <property type="term" value="F:RNA binding"/>
    <property type="evidence" value="ECO:0007669"/>
    <property type="project" value="UniProtKB-UniRule"/>
</dbReference>
<dbReference type="SMART" id="SM00443">
    <property type="entry name" value="G_patch"/>
    <property type="match status" value="1"/>
</dbReference>
<dbReference type="Pfam" id="PF01585">
    <property type="entry name" value="G-patch"/>
    <property type="match status" value="1"/>
</dbReference>
<evidence type="ECO:0000259" key="10">
    <source>
        <dbReference type="PROSITE" id="PS50174"/>
    </source>
</evidence>
<evidence type="ECO:0000256" key="1">
    <source>
        <dbReference type="ARBA" id="ARBA00004123"/>
    </source>
</evidence>
<dbReference type="Gene3D" id="3.30.70.330">
    <property type="match status" value="1"/>
</dbReference>
<dbReference type="InterPro" id="IPR000504">
    <property type="entry name" value="RRM_dom"/>
</dbReference>